<sequence>MSYLKWYKSEETPPPLPSQRVHILDMPDLVMRKILDEIDLVSIMKLRKVCRAFRNYIDDTKPDSKLNGLEIYKESNSIFVSYWYFLSKPLRKKKSKEVTVSYENNKKGCEIRFGEGQLKHINGRKTFDVFCEDMQMVLGNQKTTIRYFNFHNCEDASNSEEEETHPPNLFQKSLELFCCRRRSENTKTYPSQYANSIPMYNTVFDFILEILKSRNLPVQVSNLRISVNGQDQLETLLKHVKSTELKYLVISEAIRASHADMKCELNLDVLKNFGNLNELTVYEFLISSSLESLSHIPTIEGTFKKITATEILARKETHLELVSLFDSWVRCYTIKYDEFPDKSRLFELFGAPIEHYSSWTKWKFNIPKTKKKLVVSLWASSVDISMSYY</sequence>
<dbReference type="InterPro" id="IPR001810">
    <property type="entry name" value="F-box_dom"/>
</dbReference>
<gene>
    <name evidence="2" type="ORF">GCK72_021453</name>
</gene>
<dbReference type="KEGG" id="crq:GCK72_021453"/>
<proteinExistence type="predicted"/>
<dbReference type="Pfam" id="PF01827">
    <property type="entry name" value="FTH"/>
    <property type="match status" value="1"/>
</dbReference>
<evidence type="ECO:0000313" key="3">
    <source>
        <dbReference type="Proteomes" id="UP000483820"/>
    </source>
</evidence>
<dbReference type="AlphaFoldDB" id="A0A6A5GI69"/>
<feature type="domain" description="F-box" evidence="1">
    <location>
        <begin position="20"/>
        <end position="69"/>
    </location>
</feature>
<dbReference type="InterPro" id="IPR036047">
    <property type="entry name" value="F-box-like_dom_sf"/>
</dbReference>
<dbReference type="GeneID" id="9808778"/>
<dbReference type="InterPro" id="IPR040161">
    <property type="entry name" value="FB224"/>
</dbReference>
<dbReference type="GO" id="GO:0045087">
    <property type="term" value="P:innate immune response"/>
    <property type="evidence" value="ECO:0007669"/>
    <property type="project" value="TreeGrafter"/>
</dbReference>
<dbReference type="EMBL" id="WUAV01000005">
    <property type="protein sequence ID" value="KAF1754888.1"/>
    <property type="molecule type" value="Genomic_DNA"/>
</dbReference>
<dbReference type="RefSeq" id="XP_053583188.1">
    <property type="nucleotide sequence ID" value="XM_053734275.1"/>
</dbReference>
<dbReference type="InterPro" id="IPR002900">
    <property type="entry name" value="DUF38/FTH_CAE_spp"/>
</dbReference>
<reference evidence="2 3" key="1">
    <citation type="submission" date="2019-12" db="EMBL/GenBank/DDBJ databases">
        <title>Chromosome-level assembly of the Caenorhabditis remanei genome.</title>
        <authorList>
            <person name="Teterina A.A."/>
            <person name="Willis J.H."/>
            <person name="Phillips P.C."/>
        </authorList>
    </citation>
    <scope>NUCLEOTIDE SEQUENCE [LARGE SCALE GENOMIC DNA]</scope>
    <source>
        <strain evidence="2 3">PX506</strain>
        <tissue evidence="2">Whole organism</tissue>
    </source>
</reference>
<accession>A0A6A5GI69</accession>
<organism evidence="2 3">
    <name type="scientific">Caenorhabditis remanei</name>
    <name type="common">Caenorhabditis vulgaris</name>
    <dbReference type="NCBI Taxonomy" id="31234"/>
    <lineage>
        <taxon>Eukaryota</taxon>
        <taxon>Metazoa</taxon>
        <taxon>Ecdysozoa</taxon>
        <taxon>Nematoda</taxon>
        <taxon>Chromadorea</taxon>
        <taxon>Rhabditida</taxon>
        <taxon>Rhabditina</taxon>
        <taxon>Rhabditomorpha</taxon>
        <taxon>Rhabditoidea</taxon>
        <taxon>Rhabditidae</taxon>
        <taxon>Peloderinae</taxon>
        <taxon>Caenorhabditis</taxon>
    </lineage>
</organism>
<dbReference type="PANTHER" id="PTHR23015:SF4">
    <property type="entry name" value="DUF38 DOMAIN-CONTAINING PROTEIN-RELATED"/>
    <property type="match status" value="1"/>
</dbReference>
<dbReference type="PANTHER" id="PTHR23015">
    <property type="entry name" value="UNCHARACTERIZED C.ELEGANS PROTEIN"/>
    <property type="match status" value="1"/>
</dbReference>
<dbReference type="PROSITE" id="PS50181">
    <property type="entry name" value="FBOX"/>
    <property type="match status" value="1"/>
</dbReference>
<dbReference type="CDD" id="cd22150">
    <property type="entry name" value="F-box_CeFBXA-like"/>
    <property type="match status" value="1"/>
</dbReference>
<dbReference type="SUPFAM" id="SSF81383">
    <property type="entry name" value="F-box domain"/>
    <property type="match status" value="1"/>
</dbReference>
<dbReference type="SMART" id="SM00256">
    <property type="entry name" value="FBOX"/>
    <property type="match status" value="1"/>
</dbReference>
<evidence type="ECO:0000313" key="2">
    <source>
        <dbReference type="EMBL" id="KAF1754888.1"/>
    </source>
</evidence>
<name>A0A6A5GI69_CAERE</name>
<dbReference type="Proteomes" id="UP000483820">
    <property type="component" value="Chromosome V"/>
</dbReference>
<comment type="caution">
    <text evidence="2">The sequence shown here is derived from an EMBL/GenBank/DDBJ whole genome shotgun (WGS) entry which is preliminary data.</text>
</comment>
<dbReference type="CTD" id="9808778"/>
<evidence type="ECO:0000259" key="1">
    <source>
        <dbReference type="PROSITE" id="PS50181"/>
    </source>
</evidence>
<dbReference type="Pfam" id="PF00646">
    <property type="entry name" value="F-box"/>
    <property type="match status" value="1"/>
</dbReference>
<protein>
    <recommendedName>
        <fullName evidence="1">F-box domain-containing protein</fullName>
    </recommendedName>
</protein>